<sequence length="132" mass="14740">MKDVGLSNILTWTGSMGDQQGSWPRVMTSIALGKGVTLSLLLYNLDSADWLDYSLQWSSPLSSPLPWDSTILPLHVKKKQLNLLLMEEIDAQIVEQSETEDEGHITKSSFGTLHLDSRGHIFSHEHIMAPPK</sequence>
<accession>A0AAN9KRC4</accession>
<reference evidence="1 2" key="1">
    <citation type="submission" date="2024-01" db="EMBL/GenBank/DDBJ databases">
        <title>The genomes of 5 underutilized Papilionoideae crops provide insights into root nodulation and disease resistanc.</title>
        <authorList>
            <person name="Jiang F."/>
        </authorList>
    </citation>
    <scope>NUCLEOTIDE SEQUENCE [LARGE SCALE GENOMIC DNA]</scope>
    <source>
        <strain evidence="1">LVBAO_FW01</strain>
        <tissue evidence="1">Leaves</tissue>
    </source>
</reference>
<keyword evidence="2" id="KW-1185">Reference proteome</keyword>
<protein>
    <submittedName>
        <fullName evidence="1">Uncharacterized protein</fullName>
    </submittedName>
</protein>
<comment type="caution">
    <text evidence="1">The sequence shown here is derived from an EMBL/GenBank/DDBJ whole genome shotgun (WGS) entry which is preliminary data.</text>
</comment>
<evidence type="ECO:0000313" key="2">
    <source>
        <dbReference type="Proteomes" id="UP001367508"/>
    </source>
</evidence>
<evidence type="ECO:0000313" key="1">
    <source>
        <dbReference type="EMBL" id="KAK7320453.1"/>
    </source>
</evidence>
<gene>
    <name evidence="1" type="ORF">VNO77_29936</name>
</gene>
<name>A0AAN9KRC4_CANGL</name>
<dbReference type="AlphaFoldDB" id="A0AAN9KRC4"/>
<dbReference type="Proteomes" id="UP001367508">
    <property type="component" value="Unassembled WGS sequence"/>
</dbReference>
<organism evidence="1 2">
    <name type="scientific">Canavalia gladiata</name>
    <name type="common">Sword bean</name>
    <name type="synonym">Dolichos gladiatus</name>
    <dbReference type="NCBI Taxonomy" id="3824"/>
    <lineage>
        <taxon>Eukaryota</taxon>
        <taxon>Viridiplantae</taxon>
        <taxon>Streptophyta</taxon>
        <taxon>Embryophyta</taxon>
        <taxon>Tracheophyta</taxon>
        <taxon>Spermatophyta</taxon>
        <taxon>Magnoliopsida</taxon>
        <taxon>eudicotyledons</taxon>
        <taxon>Gunneridae</taxon>
        <taxon>Pentapetalae</taxon>
        <taxon>rosids</taxon>
        <taxon>fabids</taxon>
        <taxon>Fabales</taxon>
        <taxon>Fabaceae</taxon>
        <taxon>Papilionoideae</taxon>
        <taxon>50 kb inversion clade</taxon>
        <taxon>NPAAA clade</taxon>
        <taxon>indigoferoid/millettioid clade</taxon>
        <taxon>Phaseoleae</taxon>
        <taxon>Canavalia</taxon>
    </lineage>
</organism>
<dbReference type="EMBL" id="JAYMYQ010000007">
    <property type="protein sequence ID" value="KAK7320453.1"/>
    <property type="molecule type" value="Genomic_DNA"/>
</dbReference>
<proteinExistence type="predicted"/>